<dbReference type="InParanoid" id="B9TJD5"/>
<sequence length="362" mass="39400">HFAAVFGDVLQFLAQHLAAAGRAAAVRIECVAQRLHRAHVVRAHALVAAFVEHDAGIVAVVDDGVAHDLEALLPAAVLHVRFGVAGRHRFHQAQAVERFHVLLPRRDVHPADQVRIAGQSQPVTVVGEPRGHGTAHRGPFVRRALCVAVDLDHAVVQFDHSVAEGRLPEARAGRDGIERPAVDLQRRHDVVQVAVAPAPEIQARDGRAGLQRDGRAGCNRPGRRPEARDASALLVAQLDLVRDPVRPAVVVAHLRFRRDGGLAVRDVEVARIHVHARRAEARVQGQRLVHGFRHMQAHVLRQAAVVRIKILVVPLVALGRRPFAVVPAVVRADGDDVVACAQDSRNLDTERIDAVLVQRHAP</sequence>
<name>B9TJD5_RICCO</name>
<gene>
    <name evidence="1" type="ORF">RCOM_1925510</name>
</gene>
<feature type="non-terminal residue" evidence="1">
    <location>
        <position position="362"/>
    </location>
</feature>
<protein>
    <submittedName>
        <fullName evidence="1">Uncharacterized protein</fullName>
    </submittedName>
</protein>
<reference evidence="2" key="1">
    <citation type="journal article" date="2010" name="Nat. Biotechnol.">
        <title>Draft genome sequence of the oilseed species Ricinus communis.</title>
        <authorList>
            <person name="Chan A.P."/>
            <person name="Crabtree J."/>
            <person name="Zhao Q."/>
            <person name="Lorenzi H."/>
            <person name="Orvis J."/>
            <person name="Puiu D."/>
            <person name="Melake-Berhan A."/>
            <person name="Jones K.M."/>
            <person name="Redman J."/>
            <person name="Chen G."/>
            <person name="Cahoon E.B."/>
            <person name="Gedil M."/>
            <person name="Stanke M."/>
            <person name="Haas B.J."/>
            <person name="Wortman J.R."/>
            <person name="Fraser-Liggett C.M."/>
            <person name="Ravel J."/>
            <person name="Rabinowicz P.D."/>
        </authorList>
    </citation>
    <scope>NUCLEOTIDE SEQUENCE [LARGE SCALE GENOMIC DNA]</scope>
    <source>
        <strain evidence="2">cv. Hale</strain>
    </source>
</reference>
<feature type="non-terminal residue" evidence="1">
    <location>
        <position position="1"/>
    </location>
</feature>
<evidence type="ECO:0000313" key="1">
    <source>
        <dbReference type="EMBL" id="EEF24029.1"/>
    </source>
</evidence>
<dbReference type="Proteomes" id="UP000008311">
    <property type="component" value="Unassembled WGS sequence"/>
</dbReference>
<proteinExistence type="predicted"/>
<accession>B9TJD5</accession>
<organism evidence="1 2">
    <name type="scientific">Ricinus communis</name>
    <name type="common">Castor bean</name>
    <dbReference type="NCBI Taxonomy" id="3988"/>
    <lineage>
        <taxon>Eukaryota</taxon>
        <taxon>Viridiplantae</taxon>
        <taxon>Streptophyta</taxon>
        <taxon>Embryophyta</taxon>
        <taxon>Tracheophyta</taxon>
        <taxon>Spermatophyta</taxon>
        <taxon>Magnoliopsida</taxon>
        <taxon>eudicotyledons</taxon>
        <taxon>Gunneridae</taxon>
        <taxon>Pentapetalae</taxon>
        <taxon>rosids</taxon>
        <taxon>fabids</taxon>
        <taxon>Malpighiales</taxon>
        <taxon>Euphorbiaceae</taxon>
        <taxon>Acalyphoideae</taxon>
        <taxon>Acalypheae</taxon>
        <taxon>Ricinus</taxon>
    </lineage>
</organism>
<dbReference type="EMBL" id="EQ983729">
    <property type="protein sequence ID" value="EEF24029.1"/>
    <property type="molecule type" value="Genomic_DNA"/>
</dbReference>
<evidence type="ECO:0000313" key="2">
    <source>
        <dbReference type="Proteomes" id="UP000008311"/>
    </source>
</evidence>
<dbReference type="AlphaFoldDB" id="B9TJD5"/>
<keyword evidence="2" id="KW-1185">Reference proteome</keyword>